<accession>A0ABP9Q829</accession>
<feature type="region of interest" description="Disordered" evidence="1">
    <location>
        <begin position="49"/>
        <end position="208"/>
    </location>
</feature>
<organism evidence="3 4">
    <name type="scientific">Amycolatopsis dongchuanensis</name>
    <dbReference type="NCBI Taxonomy" id="1070866"/>
    <lineage>
        <taxon>Bacteria</taxon>
        <taxon>Bacillati</taxon>
        <taxon>Actinomycetota</taxon>
        <taxon>Actinomycetes</taxon>
        <taxon>Pseudonocardiales</taxon>
        <taxon>Pseudonocardiaceae</taxon>
        <taxon>Amycolatopsis</taxon>
    </lineage>
</organism>
<keyword evidence="4" id="KW-1185">Reference proteome</keyword>
<sequence>MYAEWGSGVRRREGDQRLTWQEDLRRLDEELAAGQISADDYRVRRDRVLSSAVNSAGPEQAADDGTQIVPPFGGAAPAPPPGPPPAVEPPPAGGENVDATQAIKTNWQQPHQQQPSGSDAESTQIVPPVAPPHPQTPPPGVPQYRPQGPTSGGFPAQQPPAQPDWNAPGFDAQPPWGGSEFPPLASQGNREWTTQGAEGFDTGSPSSSRKKLIGIIAAVVVVVGLGVGAYFVFSGSDSSGGGTQAQTTAPATSPAPPDDLAIAALPGTPRPVGDIATFQDVVNRGVLTDKENQVYQQADAGKVRISAATLPSGVNALVLTVETASAQGAATARDDLVSLQSTFGMQSYTGTLPGGVAADQIAKSDNNPAAIRAHYAHGNTVVRVEVSGADLSSLNKVFDEILATQLQTLPADA</sequence>
<feature type="compositionally biased region" description="Pro residues" evidence="1">
    <location>
        <begin position="77"/>
        <end position="92"/>
    </location>
</feature>
<feature type="compositionally biased region" description="Polar residues" evidence="1">
    <location>
        <begin position="98"/>
        <end position="125"/>
    </location>
</feature>
<evidence type="ECO:0008006" key="5">
    <source>
        <dbReference type="Google" id="ProtNLM"/>
    </source>
</evidence>
<keyword evidence="2" id="KW-0812">Transmembrane</keyword>
<comment type="caution">
    <text evidence="3">The sequence shown here is derived from an EMBL/GenBank/DDBJ whole genome shotgun (WGS) entry which is preliminary data.</text>
</comment>
<evidence type="ECO:0000313" key="3">
    <source>
        <dbReference type="EMBL" id="GAA5158377.1"/>
    </source>
</evidence>
<proteinExistence type="predicted"/>
<gene>
    <name evidence="3" type="ORF">GCM10023214_19400</name>
</gene>
<evidence type="ECO:0000256" key="1">
    <source>
        <dbReference type="SAM" id="MobiDB-lite"/>
    </source>
</evidence>
<feature type="compositionally biased region" description="Polar residues" evidence="1">
    <location>
        <begin position="186"/>
        <end position="196"/>
    </location>
</feature>
<feature type="region of interest" description="Disordered" evidence="1">
    <location>
        <begin position="237"/>
        <end position="258"/>
    </location>
</feature>
<dbReference type="Proteomes" id="UP001500192">
    <property type="component" value="Unassembled WGS sequence"/>
</dbReference>
<evidence type="ECO:0000313" key="4">
    <source>
        <dbReference type="Proteomes" id="UP001500192"/>
    </source>
</evidence>
<protein>
    <recommendedName>
        <fullName evidence="5">Flagellar basal body-associated protein FliL</fullName>
    </recommendedName>
</protein>
<feature type="compositionally biased region" description="Pro residues" evidence="1">
    <location>
        <begin position="128"/>
        <end position="141"/>
    </location>
</feature>
<feature type="transmembrane region" description="Helical" evidence="2">
    <location>
        <begin position="212"/>
        <end position="233"/>
    </location>
</feature>
<feature type="compositionally biased region" description="Low complexity" evidence="1">
    <location>
        <begin position="244"/>
        <end position="258"/>
    </location>
</feature>
<keyword evidence="2" id="KW-1133">Transmembrane helix</keyword>
<keyword evidence="2" id="KW-0472">Membrane</keyword>
<evidence type="ECO:0000256" key="2">
    <source>
        <dbReference type="SAM" id="Phobius"/>
    </source>
</evidence>
<dbReference type="EMBL" id="BAABIB010000045">
    <property type="protein sequence ID" value="GAA5158377.1"/>
    <property type="molecule type" value="Genomic_DNA"/>
</dbReference>
<reference evidence="4" key="1">
    <citation type="journal article" date="2019" name="Int. J. Syst. Evol. Microbiol.">
        <title>The Global Catalogue of Microorganisms (GCM) 10K type strain sequencing project: providing services to taxonomists for standard genome sequencing and annotation.</title>
        <authorList>
            <consortium name="The Broad Institute Genomics Platform"/>
            <consortium name="The Broad Institute Genome Sequencing Center for Infectious Disease"/>
            <person name="Wu L."/>
            <person name="Ma J."/>
        </authorList>
    </citation>
    <scope>NUCLEOTIDE SEQUENCE [LARGE SCALE GENOMIC DNA]</scope>
    <source>
        <strain evidence="4">JCM 18054</strain>
    </source>
</reference>
<name>A0ABP9Q829_9PSEU</name>